<keyword evidence="4" id="KW-0949">S-adenosyl-L-methionine</keyword>
<dbReference type="GO" id="GO:0032259">
    <property type="term" value="P:methylation"/>
    <property type="evidence" value="ECO:0007669"/>
    <property type="project" value="UniProtKB-KW"/>
</dbReference>
<accession>A0A0U2WE08</accession>
<comment type="catalytic activity">
    <reaction evidence="5">
        <text>a 2'-deoxyadenosine in DNA + S-adenosyl-L-methionine = an N(6)-methyl-2'-deoxyadenosine in DNA + S-adenosyl-L-homocysteine + H(+)</text>
        <dbReference type="Rhea" id="RHEA:15197"/>
        <dbReference type="Rhea" id="RHEA-COMP:12418"/>
        <dbReference type="Rhea" id="RHEA-COMP:12419"/>
        <dbReference type="ChEBI" id="CHEBI:15378"/>
        <dbReference type="ChEBI" id="CHEBI:57856"/>
        <dbReference type="ChEBI" id="CHEBI:59789"/>
        <dbReference type="ChEBI" id="CHEBI:90615"/>
        <dbReference type="ChEBI" id="CHEBI:90616"/>
        <dbReference type="EC" id="2.1.1.72"/>
    </reaction>
</comment>
<dbReference type="EMBL" id="CP011034">
    <property type="protein sequence ID" value="ALS33271.1"/>
    <property type="molecule type" value="Genomic_DNA"/>
</dbReference>
<evidence type="ECO:0000259" key="6">
    <source>
        <dbReference type="Pfam" id="PF07669"/>
    </source>
</evidence>
<protein>
    <recommendedName>
        <fullName evidence="1">site-specific DNA-methyltransferase (adenine-specific)</fullName>
        <ecNumber evidence="1">2.1.1.72</ecNumber>
    </recommendedName>
</protein>
<dbReference type="REBASE" id="133940">
    <property type="entry name" value="Ptr520ORF2154P"/>
</dbReference>
<evidence type="ECO:0000313" key="8">
    <source>
        <dbReference type="Proteomes" id="UP000065261"/>
    </source>
</evidence>
<feature type="domain" description="Type II methyltransferase M.TaqI-like" evidence="6">
    <location>
        <begin position="313"/>
        <end position="475"/>
    </location>
</feature>
<dbReference type="InterPro" id="IPR050953">
    <property type="entry name" value="N4_N6_ade-DNA_methylase"/>
</dbReference>
<name>A0A0U2WE08_9GAMM</name>
<dbReference type="SUPFAM" id="SSF53335">
    <property type="entry name" value="S-adenosyl-L-methionine-dependent methyltransferases"/>
    <property type="match status" value="1"/>
</dbReference>
<organism evidence="7">
    <name type="scientific">Pseudoalteromonas translucida KMM 520</name>
    <dbReference type="NCBI Taxonomy" id="1315283"/>
    <lineage>
        <taxon>Bacteria</taxon>
        <taxon>Pseudomonadati</taxon>
        <taxon>Pseudomonadota</taxon>
        <taxon>Gammaproteobacteria</taxon>
        <taxon>Alteromonadales</taxon>
        <taxon>Pseudoalteromonadaceae</taxon>
        <taxon>Pseudoalteromonas</taxon>
    </lineage>
</organism>
<dbReference type="InterPro" id="IPR011639">
    <property type="entry name" value="MethylTrfase_TaqI-like_dom"/>
</dbReference>
<dbReference type="PANTHER" id="PTHR33841:SF1">
    <property type="entry name" value="DNA METHYLTRANSFERASE A"/>
    <property type="match status" value="1"/>
</dbReference>
<dbReference type="InterPro" id="IPR047939">
    <property type="entry name" value="BREX_1_PglX"/>
</dbReference>
<keyword evidence="3" id="KW-0808">Transferase</keyword>
<evidence type="ECO:0000256" key="4">
    <source>
        <dbReference type="ARBA" id="ARBA00022691"/>
    </source>
</evidence>
<reference evidence="7 8" key="1">
    <citation type="submission" date="2015-03" db="EMBL/GenBank/DDBJ databases">
        <authorList>
            <person name="Murphy D."/>
        </authorList>
    </citation>
    <scope>NUCLEOTIDE SEQUENCE [LARGE SCALE GENOMIC DNA]</scope>
    <source>
        <strain evidence="7 8">KMM 520</strain>
    </source>
</reference>
<dbReference type="Pfam" id="PF07669">
    <property type="entry name" value="Eco57I"/>
    <property type="match status" value="1"/>
</dbReference>
<proteinExistence type="predicted"/>
<dbReference type="AlphaFoldDB" id="A0A0U2WE08"/>
<dbReference type="PATRIC" id="fig|1315283.4.peg.1863"/>
<evidence type="ECO:0000256" key="1">
    <source>
        <dbReference type="ARBA" id="ARBA00011900"/>
    </source>
</evidence>
<dbReference type="Gene3D" id="3.40.50.150">
    <property type="entry name" value="Vaccinia Virus protein VP39"/>
    <property type="match status" value="1"/>
</dbReference>
<dbReference type="Proteomes" id="UP000065261">
    <property type="component" value="Chromosome I"/>
</dbReference>
<dbReference type="GO" id="GO:0006304">
    <property type="term" value="P:DNA modification"/>
    <property type="evidence" value="ECO:0007669"/>
    <property type="project" value="InterPro"/>
</dbReference>
<gene>
    <name evidence="7" type="ORF">PTRA_a2154</name>
</gene>
<evidence type="ECO:0000256" key="5">
    <source>
        <dbReference type="ARBA" id="ARBA00047942"/>
    </source>
</evidence>
<evidence type="ECO:0000313" key="7">
    <source>
        <dbReference type="EMBL" id="ALS33271.1"/>
    </source>
</evidence>
<evidence type="ECO:0000256" key="3">
    <source>
        <dbReference type="ARBA" id="ARBA00022679"/>
    </source>
</evidence>
<dbReference type="GO" id="GO:0009007">
    <property type="term" value="F:site-specific DNA-methyltransferase (adenine-specific) activity"/>
    <property type="evidence" value="ECO:0007669"/>
    <property type="project" value="UniProtKB-EC"/>
</dbReference>
<sequence>MELKLIKKYALEARVLFKAAIESQLNLIDKSDDLIAKINKFGEEEVVEQAAYTWFNRLCAIRYLELNDKLPHGFRVLSHPLQTSAFQIVENLEELTDDFNLDKSQVIELVLEGTHDEKLFRMALLGQCEQLAQGINKLFGEDTRWVNELLPSDLTRTKSIVRFVVDGLDESFWQTIDVFNQLFSAYYADIKKELPKKTGIKELAKATQTTEPKWVSQYMVENTLARRWLELFPDSTIASSLEYFLPDAEQPDEVNQHITNIATTPSYDLRELKVLDAACGSGRNLLLAYDILVNIYLEKGFRARDIPQEIFEHNLVGFDIDERAIQISSLTLVLRSAEQDRLFLTRGYQPNVLLLSDANGLGAIASPEQIGDGKNSFAIKEALEQKYDAIVTYPPNLGILGADESLINLKEAAKKDFAATKSNLATMFFSRTLDLLKPDGFTSLILKDSWMFMSRYEKMRDILFDKHSICSLAHLGRGVIPDQHQMNAVVIRNSHLPSFEARYCFTSNADIIDKQIDESSDTLEEQYILPRPKSFPCDNSRNVCNSLAKMSNVPTKPLSYWASEGLQNAFSLGQPFKSSVATLPAGKNIDRDKYVRQWWELNNHDLDSEQGSWKPIISGGEYRRWYGNINGYVNTKESEIGQLNQQLESKVNSWTALAPTFNAREVPSDAIYDASGPCFAPSENITDEQTRLFQLGLLNSSMFNRLVKTVYPEGVLGSIRPNDLAVLPIVDDEKAAIADTVEQLVECSKEDWHSVETSIAFGSHPIMLEHLKASSTLIADDFLTIESDTHQFVNYISSLEQSLNEHVDESYQIDANERVVISASDLSFYKNPYFTVGTNLDESEPDAYKAKVLNTFRSDTVVSLISYIVGCIMGRFSYTGDGVVFANQDVSQFKSVLNKGMYSSFQPDDDAIVPLAEDSWVYEDDATGRVVEFVKSVWGAESLNQNINFIADSLILNAINPKKAESAENTLRRYLSTQFFKEHVTKYARKPIYWLFSSGKEKAFECLVYMHRYNESTLSRMRTEYLIPLIGAYEAQYNLLSEQQLQATGTEARTIEKDLKSLGGKQAELRSFDEQLKHFAEKRITLDLDDGVKVNYGKFGNLLSDVKAIHGKVVN</sequence>
<keyword evidence="2" id="KW-0489">Methyltransferase</keyword>
<evidence type="ECO:0000256" key="2">
    <source>
        <dbReference type="ARBA" id="ARBA00022603"/>
    </source>
</evidence>
<dbReference type="KEGG" id="ptn:PTRA_a2154"/>
<dbReference type="NCBIfam" id="NF033452">
    <property type="entry name" value="BREX_1_MTaseX"/>
    <property type="match status" value="1"/>
</dbReference>
<dbReference type="PANTHER" id="PTHR33841">
    <property type="entry name" value="DNA METHYLTRANSFERASE YEEA-RELATED"/>
    <property type="match status" value="1"/>
</dbReference>
<dbReference type="EC" id="2.1.1.72" evidence="1"/>
<dbReference type="OrthoDB" id="9782445at2"/>
<dbReference type="RefSeq" id="WP_058373557.1">
    <property type="nucleotide sequence ID" value="NZ_CP011034.1"/>
</dbReference>
<dbReference type="InterPro" id="IPR029063">
    <property type="entry name" value="SAM-dependent_MTases_sf"/>
</dbReference>